<comment type="caution">
    <text evidence="1">The sequence shown here is derived from an EMBL/GenBank/DDBJ whole genome shotgun (WGS) entry which is preliminary data.</text>
</comment>
<name>A0ABP9V7N4_9DEIO</name>
<sequence>MTFLIYICNVLIVISISSYNNSNSYFDNKSMKLVASPVISSGGEVAVPEKILKDFIPETQLFQTKVFSDLKKLWGNFR</sequence>
<protein>
    <submittedName>
        <fullName evidence="1">Uncharacterized protein</fullName>
    </submittedName>
</protein>
<evidence type="ECO:0000313" key="2">
    <source>
        <dbReference type="Proteomes" id="UP001458946"/>
    </source>
</evidence>
<gene>
    <name evidence="1" type="ORF">Dxin01_00370</name>
</gene>
<keyword evidence="2" id="KW-1185">Reference proteome</keyword>
<organism evidence="1 2">
    <name type="scientific">Deinococcus xinjiangensis</name>
    <dbReference type="NCBI Taxonomy" id="457454"/>
    <lineage>
        <taxon>Bacteria</taxon>
        <taxon>Thermotogati</taxon>
        <taxon>Deinococcota</taxon>
        <taxon>Deinococci</taxon>
        <taxon>Deinococcales</taxon>
        <taxon>Deinococcaceae</taxon>
        <taxon>Deinococcus</taxon>
    </lineage>
</organism>
<evidence type="ECO:0000313" key="1">
    <source>
        <dbReference type="EMBL" id="GAA5500646.1"/>
    </source>
</evidence>
<dbReference type="EMBL" id="BAABRN010000002">
    <property type="protein sequence ID" value="GAA5500646.1"/>
    <property type="molecule type" value="Genomic_DNA"/>
</dbReference>
<accession>A0ABP9V7N4</accession>
<dbReference type="Proteomes" id="UP001458946">
    <property type="component" value="Unassembled WGS sequence"/>
</dbReference>
<reference evidence="1 2" key="1">
    <citation type="submission" date="2024-02" db="EMBL/GenBank/DDBJ databases">
        <title>Deinococcus xinjiangensis NBRC 107630.</title>
        <authorList>
            <person name="Ichikawa N."/>
            <person name="Katano-Makiyama Y."/>
            <person name="Hidaka K."/>
        </authorList>
    </citation>
    <scope>NUCLEOTIDE SEQUENCE [LARGE SCALE GENOMIC DNA]</scope>
    <source>
        <strain evidence="1 2">NBRC 107630</strain>
    </source>
</reference>
<proteinExistence type="predicted"/>